<feature type="chain" id="PRO_5046113515" description="C2H2-type domain-containing protein" evidence="1">
    <location>
        <begin position="26"/>
        <end position="113"/>
    </location>
</feature>
<organism evidence="2 3">
    <name type="scientific">Lutispora saccharofermentans</name>
    <dbReference type="NCBI Taxonomy" id="3024236"/>
    <lineage>
        <taxon>Bacteria</taxon>
        <taxon>Bacillati</taxon>
        <taxon>Bacillota</taxon>
        <taxon>Clostridia</taxon>
        <taxon>Lutisporales</taxon>
        <taxon>Lutisporaceae</taxon>
        <taxon>Lutispora</taxon>
    </lineage>
</organism>
<keyword evidence="3" id="KW-1185">Reference proteome</keyword>
<protein>
    <recommendedName>
        <fullName evidence="4">C2H2-type domain-containing protein</fullName>
    </recommendedName>
</protein>
<reference evidence="2 3" key="1">
    <citation type="submission" date="2021-10" db="EMBL/GenBank/DDBJ databases">
        <title>Lutispora strain m25 sp. nov., a thermophilic, non-spore-forming bacterium isolated from a lab-scale methanogenic bioreactor digesting anaerobic sludge.</title>
        <authorList>
            <person name="El Houari A."/>
            <person name="Mcdonald J."/>
        </authorList>
    </citation>
    <scope>NUCLEOTIDE SEQUENCE [LARGE SCALE GENOMIC DNA]</scope>
    <source>
        <strain evidence="3">m25</strain>
    </source>
</reference>
<comment type="caution">
    <text evidence="2">The sequence shown here is derived from an EMBL/GenBank/DDBJ whole genome shotgun (WGS) entry which is preliminary data.</text>
</comment>
<feature type="signal peptide" evidence="1">
    <location>
        <begin position="1"/>
        <end position="25"/>
    </location>
</feature>
<dbReference type="RefSeq" id="WP_255229133.1">
    <property type="nucleotide sequence ID" value="NZ_JAJEKE010000025.1"/>
</dbReference>
<gene>
    <name evidence="2" type="ORF">LJD61_18875</name>
</gene>
<sequence>MRKNTFLLVLVVLLLVSTMSGILSADGYGADCEADRIGALRAPACDFCGSVMRLASVKPGSWLFVSAKACPEYYQCIIREYQREVDYYYECPNCGYSLRNTNIEYKEEHSIVH</sequence>
<keyword evidence="1" id="KW-0732">Signal</keyword>
<proteinExistence type="predicted"/>
<dbReference type="EMBL" id="JAJEKE010000025">
    <property type="protein sequence ID" value="MCQ1531582.1"/>
    <property type="molecule type" value="Genomic_DNA"/>
</dbReference>
<evidence type="ECO:0000313" key="2">
    <source>
        <dbReference type="EMBL" id="MCQ1531582.1"/>
    </source>
</evidence>
<evidence type="ECO:0000256" key="1">
    <source>
        <dbReference type="SAM" id="SignalP"/>
    </source>
</evidence>
<evidence type="ECO:0000313" key="3">
    <source>
        <dbReference type="Proteomes" id="UP001651880"/>
    </source>
</evidence>
<accession>A0ABT1NJY1</accession>
<dbReference type="Proteomes" id="UP001651880">
    <property type="component" value="Unassembled WGS sequence"/>
</dbReference>
<evidence type="ECO:0008006" key="4">
    <source>
        <dbReference type="Google" id="ProtNLM"/>
    </source>
</evidence>
<name>A0ABT1NJY1_9FIRM</name>